<dbReference type="InterPro" id="IPR051269">
    <property type="entry name" value="Fe-S_cluster_ET"/>
</dbReference>
<dbReference type="RefSeq" id="WP_308442240.1">
    <property type="nucleotide sequence ID" value="NZ_BAAAKY010000014.1"/>
</dbReference>
<gene>
    <name evidence="9" type="ORF">Psi02_31750</name>
</gene>
<reference evidence="9" key="1">
    <citation type="submission" date="2021-01" db="EMBL/GenBank/DDBJ databases">
        <title>Whole genome shotgun sequence of Planotetraspora silvatica NBRC 100141.</title>
        <authorList>
            <person name="Komaki H."/>
            <person name="Tamura T."/>
        </authorList>
    </citation>
    <scope>NUCLEOTIDE SEQUENCE</scope>
    <source>
        <strain evidence="9">NBRC 100141</strain>
    </source>
</reference>
<comment type="cofactor">
    <cofactor evidence="1">
        <name>[3Fe-4S] cluster</name>
        <dbReference type="ChEBI" id="CHEBI:21137"/>
    </cofactor>
</comment>
<evidence type="ECO:0000256" key="5">
    <source>
        <dbReference type="ARBA" id="ARBA00023004"/>
    </source>
</evidence>
<dbReference type="PANTHER" id="PTHR36923">
    <property type="entry name" value="FERREDOXIN"/>
    <property type="match status" value="1"/>
</dbReference>
<dbReference type="EMBL" id="BOOQ01000019">
    <property type="protein sequence ID" value="GII46751.1"/>
    <property type="molecule type" value="Genomic_DNA"/>
</dbReference>
<dbReference type="GO" id="GO:0009055">
    <property type="term" value="F:electron transfer activity"/>
    <property type="evidence" value="ECO:0007669"/>
    <property type="project" value="UniProtKB-UniRule"/>
</dbReference>
<evidence type="ECO:0000256" key="3">
    <source>
        <dbReference type="ARBA" id="ARBA00022723"/>
    </source>
</evidence>
<dbReference type="AlphaFoldDB" id="A0A8J3ULR4"/>
<protein>
    <recommendedName>
        <fullName evidence="8">Ferredoxin</fullName>
    </recommendedName>
</protein>
<evidence type="ECO:0000256" key="7">
    <source>
        <dbReference type="ARBA" id="ARBA00023291"/>
    </source>
</evidence>
<organism evidence="9 10">
    <name type="scientific">Planotetraspora silvatica</name>
    <dbReference type="NCBI Taxonomy" id="234614"/>
    <lineage>
        <taxon>Bacteria</taxon>
        <taxon>Bacillati</taxon>
        <taxon>Actinomycetota</taxon>
        <taxon>Actinomycetes</taxon>
        <taxon>Streptosporangiales</taxon>
        <taxon>Streptosporangiaceae</taxon>
        <taxon>Planotetraspora</taxon>
    </lineage>
</organism>
<evidence type="ECO:0000256" key="2">
    <source>
        <dbReference type="ARBA" id="ARBA00022448"/>
    </source>
</evidence>
<sequence>MMRVRVDMTLCETHAQCVFAAPEVFTLNDDDELVYDATPGDAVRPAVEQAARACPVQAITVDRA</sequence>
<keyword evidence="5 8" id="KW-0408">Iron</keyword>
<comment type="function">
    <text evidence="8">Ferredoxins are iron-sulfur proteins that transfer electrons in a wide variety of metabolic reactions.</text>
</comment>
<dbReference type="Proteomes" id="UP000644610">
    <property type="component" value="Unassembled WGS sequence"/>
</dbReference>
<keyword evidence="3 8" id="KW-0479">Metal-binding</keyword>
<evidence type="ECO:0000256" key="6">
    <source>
        <dbReference type="ARBA" id="ARBA00023014"/>
    </source>
</evidence>
<evidence type="ECO:0000313" key="9">
    <source>
        <dbReference type="EMBL" id="GII46751.1"/>
    </source>
</evidence>
<accession>A0A8J3ULR4</accession>
<keyword evidence="6 8" id="KW-0411">Iron-sulfur</keyword>
<dbReference type="Gene3D" id="3.30.70.20">
    <property type="match status" value="1"/>
</dbReference>
<dbReference type="SUPFAM" id="SSF54862">
    <property type="entry name" value="4Fe-4S ferredoxins"/>
    <property type="match status" value="1"/>
</dbReference>
<proteinExistence type="predicted"/>
<dbReference type="Pfam" id="PF13459">
    <property type="entry name" value="Fer4_15"/>
    <property type="match status" value="1"/>
</dbReference>
<evidence type="ECO:0000256" key="8">
    <source>
        <dbReference type="RuleBase" id="RU368020"/>
    </source>
</evidence>
<keyword evidence="7" id="KW-0003">3Fe-4S</keyword>
<evidence type="ECO:0000256" key="4">
    <source>
        <dbReference type="ARBA" id="ARBA00022982"/>
    </source>
</evidence>
<evidence type="ECO:0000313" key="10">
    <source>
        <dbReference type="Proteomes" id="UP000644610"/>
    </source>
</evidence>
<keyword evidence="4 8" id="KW-0249">Electron transport</keyword>
<keyword evidence="2 8" id="KW-0813">Transport</keyword>
<dbReference type="GO" id="GO:0051538">
    <property type="term" value="F:3 iron, 4 sulfur cluster binding"/>
    <property type="evidence" value="ECO:0007669"/>
    <property type="project" value="UniProtKB-KW"/>
</dbReference>
<keyword evidence="10" id="KW-1185">Reference proteome</keyword>
<evidence type="ECO:0000256" key="1">
    <source>
        <dbReference type="ARBA" id="ARBA00001927"/>
    </source>
</evidence>
<dbReference type="PRINTS" id="PR00352">
    <property type="entry name" value="3FE4SFRDOXIN"/>
</dbReference>
<dbReference type="GO" id="GO:0005506">
    <property type="term" value="F:iron ion binding"/>
    <property type="evidence" value="ECO:0007669"/>
    <property type="project" value="UniProtKB-UniRule"/>
</dbReference>
<dbReference type="InterPro" id="IPR001080">
    <property type="entry name" value="3Fe4S_ferredoxin"/>
</dbReference>
<comment type="caution">
    <text evidence="9">The sequence shown here is derived from an EMBL/GenBank/DDBJ whole genome shotgun (WGS) entry which is preliminary data.</text>
</comment>
<name>A0A8J3ULR4_9ACTN</name>
<dbReference type="PANTHER" id="PTHR36923:SF3">
    <property type="entry name" value="FERREDOXIN"/>
    <property type="match status" value="1"/>
</dbReference>